<dbReference type="Pfam" id="PF00561">
    <property type="entry name" value="Abhydrolase_1"/>
    <property type="match status" value="1"/>
</dbReference>
<evidence type="ECO:0000313" key="2">
    <source>
        <dbReference type="EMBL" id="MQY30486.1"/>
    </source>
</evidence>
<dbReference type="OrthoDB" id="9804723at2"/>
<dbReference type="InterPro" id="IPR000073">
    <property type="entry name" value="AB_hydrolase_1"/>
</dbReference>
<sequence length="251" mass="25491">MAVHHFAGFDGVRLAWHETGSGRPLIFLPGFGGSGRLMIDRGPCAAIAAHGYRVVVPDSRGSGDSAAPDDATGYPPDVLAEDGLALVAHLGLGDGGYDLGGYSLGARIAVRMLARGARPRRAIVAGQGLAKVSGPQHGGDNHRVLGALVGGTVIEPDSPDARRAQALSMAGTSPRALLGVLDSLIPTPESDLRRITVPVLVAIGDQDERGDADQLAALLGDARFVRVPGDHGSAVAAPELAAAIAGFLGEG</sequence>
<reference evidence="2 3" key="1">
    <citation type="submission" date="2019-10" db="EMBL/GenBank/DDBJ databases">
        <title>Nocardia macrotermitis sp. nov. and Nocardia aurantia sp. nov., isolated from the gut of fungus growing-termite Macrotermes natalensis.</title>
        <authorList>
            <person name="Benndorf R."/>
            <person name="Schwitalla J."/>
            <person name="Martin K."/>
            <person name="De Beer W."/>
            <person name="Kaster A.-K."/>
            <person name="Vollmers J."/>
            <person name="Poulsen M."/>
            <person name="Beemelmanns C."/>
        </authorList>
    </citation>
    <scope>NUCLEOTIDE SEQUENCE [LARGE SCALE GENOMIC DNA]</scope>
    <source>
        <strain evidence="2 3">RB56</strain>
    </source>
</reference>
<dbReference type="AlphaFoldDB" id="A0A7K0DXH3"/>
<dbReference type="GO" id="GO:0003824">
    <property type="term" value="F:catalytic activity"/>
    <property type="evidence" value="ECO:0007669"/>
    <property type="project" value="UniProtKB-ARBA"/>
</dbReference>
<dbReference type="Proteomes" id="UP000431401">
    <property type="component" value="Unassembled WGS sequence"/>
</dbReference>
<proteinExistence type="predicted"/>
<dbReference type="PANTHER" id="PTHR43433:SF5">
    <property type="entry name" value="AB HYDROLASE-1 DOMAIN-CONTAINING PROTEIN"/>
    <property type="match status" value="1"/>
</dbReference>
<dbReference type="EMBL" id="WEGI01000014">
    <property type="protein sequence ID" value="MQY30486.1"/>
    <property type="molecule type" value="Genomic_DNA"/>
</dbReference>
<comment type="caution">
    <text evidence="2">The sequence shown here is derived from an EMBL/GenBank/DDBJ whole genome shotgun (WGS) entry which is preliminary data.</text>
</comment>
<dbReference type="SUPFAM" id="SSF53474">
    <property type="entry name" value="alpha/beta-Hydrolases"/>
    <property type="match status" value="1"/>
</dbReference>
<feature type="domain" description="AB hydrolase-1" evidence="1">
    <location>
        <begin position="24"/>
        <end position="116"/>
    </location>
</feature>
<dbReference type="Gene3D" id="3.40.50.1820">
    <property type="entry name" value="alpha/beta hydrolase"/>
    <property type="match status" value="1"/>
</dbReference>
<dbReference type="PANTHER" id="PTHR43433">
    <property type="entry name" value="HYDROLASE, ALPHA/BETA FOLD FAMILY PROTEIN"/>
    <property type="match status" value="1"/>
</dbReference>
<accession>A0A7K0DXH3</accession>
<organism evidence="2 3">
    <name type="scientific">Nocardia aurantia</name>
    <dbReference type="NCBI Taxonomy" id="2585199"/>
    <lineage>
        <taxon>Bacteria</taxon>
        <taxon>Bacillati</taxon>
        <taxon>Actinomycetota</taxon>
        <taxon>Actinomycetes</taxon>
        <taxon>Mycobacteriales</taxon>
        <taxon>Nocardiaceae</taxon>
        <taxon>Nocardia</taxon>
    </lineage>
</organism>
<protein>
    <recommendedName>
        <fullName evidence="1">AB hydrolase-1 domain-containing protein</fullName>
    </recommendedName>
</protein>
<name>A0A7K0DXH3_9NOCA</name>
<dbReference type="InterPro" id="IPR029058">
    <property type="entry name" value="AB_hydrolase_fold"/>
</dbReference>
<evidence type="ECO:0000259" key="1">
    <source>
        <dbReference type="Pfam" id="PF00561"/>
    </source>
</evidence>
<keyword evidence="3" id="KW-1185">Reference proteome</keyword>
<gene>
    <name evidence="2" type="ORF">NRB56_60880</name>
</gene>
<evidence type="ECO:0000313" key="3">
    <source>
        <dbReference type="Proteomes" id="UP000431401"/>
    </source>
</evidence>
<dbReference type="InterPro" id="IPR050471">
    <property type="entry name" value="AB_hydrolase"/>
</dbReference>
<dbReference type="RefSeq" id="WP_153347758.1">
    <property type="nucleotide sequence ID" value="NZ_WEGI01000014.1"/>
</dbReference>